<protein>
    <submittedName>
        <fullName evidence="2">Uncharacterized protein</fullName>
    </submittedName>
</protein>
<comment type="caution">
    <text evidence="2">The sequence shown here is derived from an EMBL/GenBank/DDBJ whole genome shotgun (WGS) entry which is preliminary data.</text>
</comment>
<gene>
    <name evidence="2" type="ORF">J437_LFUL012067</name>
</gene>
<dbReference type="Proteomes" id="UP000792457">
    <property type="component" value="Unassembled WGS sequence"/>
</dbReference>
<organism evidence="2 3">
    <name type="scientific">Ladona fulva</name>
    <name type="common">Scarce chaser dragonfly</name>
    <name type="synonym">Libellula fulva</name>
    <dbReference type="NCBI Taxonomy" id="123851"/>
    <lineage>
        <taxon>Eukaryota</taxon>
        <taxon>Metazoa</taxon>
        <taxon>Ecdysozoa</taxon>
        <taxon>Arthropoda</taxon>
        <taxon>Hexapoda</taxon>
        <taxon>Insecta</taxon>
        <taxon>Pterygota</taxon>
        <taxon>Palaeoptera</taxon>
        <taxon>Odonata</taxon>
        <taxon>Epiprocta</taxon>
        <taxon>Anisoptera</taxon>
        <taxon>Libelluloidea</taxon>
        <taxon>Libellulidae</taxon>
        <taxon>Ladona</taxon>
    </lineage>
</organism>
<feature type="compositionally biased region" description="Pro residues" evidence="1">
    <location>
        <begin position="191"/>
        <end position="201"/>
    </location>
</feature>
<sequence length="226" mass="23261">MHAPHGTLRQQQQIPGDGTLSRRKPPSNAYMMHTPMEGQGVVDMSAGSADHSSLDRNEDDVGGSFVDTLRRNPYSHGMGGVIPPPMSEQHQAYYSGLSPDNPYTANAVYPPAPLGFGPTPPMSTTSSAPTSIAPPLVVVGNGSLPPDVTMMAPYPYLGGGATYSTKGTIPRSGARPSPIGPTPPSSSASSSPPPPPPPPLPALSTFSPSSMVVGVGQNADMEGHLV</sequence>
<feature type="region of interest" description="Disordered" evidence="1">
    <location>
        <begin position="1"/>
        <end position="62"/>
    </location>
</feature>
<dbReference type="EMBL" id="KZ308575">
    <property type="protein sequence ID" value="KAG8231791.1"/>
    <property type="molecule type" value="Genomic_DNA"/>
</dbReference>
<evidence type="ECO:0000313" key="2">
    <source>
        <dbReference type="EMBL" id="KAG8231791.1"/>
    </source>
</evidence>
<dbReference type="AlphaFoldDB" id="A0A8K0KCX1"/>
<accession>A0A8K0KCX1</accession>
<evidence type="ECO:0000256" key="1">
    <source>
        <dbReference type="SAM" id="MobiDB-lite"/>
    </source>
</evidence>
<reference evidence="2" key="1">
    <citation type="submission" date="2013-04" db="EMBL/GenBank/DDBJ databases">
        <authorList>
            <person name="Qu J."/>
            <person name="Murali S.C."/>
            <person name="Bandaranaike D."/>
            <person name="Bellair M."/>
            <person name="Blankenburg K."/>
            <person name="Chao H."/>
            <person name="Dinh H."/>
            <person name="Doddapaneni H."/>
            <person name="Downs B."/>
            <person name="Dugan-Rocha S."/>
            <person name="Elkadiri S."/>
            <person name="Gnanaolivu R.D."/>
            <person name="Hernandez B."/>
            <person name="Javaid M."/>
            <person name="Jayaseelan J.C."/>
            <person name="Lee S."/>
            <person name="Li M."/>
            <person name="Ming W."/>
            <person name="Munidasa M."/>
            <person name="Muniz J."/>
            <person name="Nguyen L."/>
            <person name="Ongeri F."/>
            <person name="Osuji N."/>
            <person name="Pu L.-L."/>
            <person name="Puazo M."/>
            <person name="Qu C."/>
            <person name="Quiroz J."/>
            <person name="Raj R."/>
            <person name="Weissenberger G."/>
            <person name="Xin Y."/>
            <person name="Zou X."/>
            <person name="Han Y."/>
            <person name="Richards S."/>
            <person name="Worley K."/>
            <person name="Muzny D."/>
            <person name="Gibbs R."/>
        </authorList>
    </citation>
    <scope>NUCLEOTIDE SEQUENCE</scope>
    <source>
        <strain evidence="2">Sampled in the wild</strain>
    </source>
</reference>
<proteinExistence type="predicted"/>
<evidence type="ECO:0000313" key="3">
    <source>
        <dbReference type="Proteomes" id="UP000792457"/>
    </source>
</evidence>
<keyword evidence="3" id="KW-1185">Reference proteome</keyword>
<feature type="region of interest" description="Disordered" evidence="1">
    <location>
        <begin position="165"/>
        <end position="226"/>
    </location>
</feature>
<name>A0A8K0KCX1_LADFU</name>
<reference evidence="2" key="2">
    <citation type="submission" date="2017-10" db="EMBL/GenBank/DDBJ databases">
        <title>Ladona fulva Genome sequencing and assembly.</title>
        <authorList>
            <person name="Murali S."/>
            <person name="Richards S."/>
            <person name="Bandaranaike D."/>
            <person name="Bellair M."/>
            <person name="Blankenburg K."/>
            <person name="Chao H."/>
            <person name="Dinh H."/>
            <person name="Doddapaneni H."/>
            <person name="Dugan-Rocha S."/>
            <person name="Elkadiri S."/>
            <person name="Gnanaolivu R."/>
            <person name="Hernandez B."/>
            <person name="Skinner E."/>
            <person name="Javaid M."/>
            <person name="Lee S."/>
            <person name="Li M."/>
            <person name="Ming W."/>
            <person name="Munidasa M."/>
            <person name="Muniz J."/>
            <person name="Nguyen L."/>
            <person name="Hughes D."/>
            <person name="Osuji N."/>
            <person name="Pu L.-L."/>
            <person name="Puazo M."/>
            <person name="Qu C."/>
            <person name="Quiroz J."/>
            <person name="Raj R."/>
            <person name="Weissenberger G."/>
            <person name="Xin Y."/>
            <person name="Zou X."/>
            <person name="Han Y."/>
            <person name="Worley K."/>
            <person name="Muzny D."/>
            <person name="Gibbs R."/>
        </authorList>
    </citation>
    <scope>NUCLEOTIDE SEQUENCE</scope>
    <source>
        <strain evidence="2">Sampled in the wild</strain>
    </source>
</reference>